<protein>
    <recommendedName>
        <fullName evidence="2">ubiquitinyl hydrolase 1</fullName>
        <ecNumber evidence="2">3.4.19.12</ecNumber>
    </recommendedName>
</protein>
<reference evidence="7" key="1">
    <citation type="submission" date="2021-09" db="EMBL/GenBank/DDBJ databases">
        <authorList>
            <consortium name="AG Swart"/>
            <person name="Singh M."/>
            <person name="Singh A."/>
            <person name="Seah K."/>
            <person name="Emmerich C."/>
        </authorList>
    </citation>
    <scope>NUCLEOTIDE SEQUENCE</scope>
    <source>
        <strain evidence="7">ATCC30299</strain>
    </source>
</reference>
<evidence type="ECO:0000313" key="8">
    <source>
        <dbReference type="Proteomes" id="UP001162131"/>
    </source>
</evidence>
<dbReference type="GO" id="GO:0043130">
    <property type="term" value="F:ubiquitin binding"/>
    <property type="evidence" value="ECO:0007669"/>
    <property type="project" value="TreeGrafter"/>
</dbReference>
<gene>
    <name evidence="7" type="ORF">BSTOLATCC_MIC38583</name>
</gene>
<evidence type="ECO:0000313" key="7">
    <source>
        <dbReference type="EMBL" id="CAG9325321.1"/>
    </source>
</evidence>
<dbReference type="InterPro" id="IPR019400">
    <property type="entry name" value="Peptidase_C65_otubain"/>
</dbReference>
<evidence type="ECO:0000256" key="4">
    <source>
        <dbReference type="ARBA" id="ARBA00022786"/>
    </source>
</evidence>
<dbReference type="Pfam" id="PF10275">
    <property type="entry name" value="Peptidase_C65"/>
    <property type="match status" value="1"/>
</dbReference>
<dbReference type="CDD" id="cd22749">
    <property type="entry name" value="Otubain_C65"/>
    <property type="match status" value="1"/>
</dbReference>
<evidence type="ECO:0000256" key="2">
    <source>
        <dbReference type="ARBA" id="ARBA00012759"/>
    </source>
</evidence>
<dbReference type="GO" id="GO:0006508">
    <property type="term" value="P:proteolysis"/>
    <property type="evidence" value="ECO:0007669"/>
    <property type="project" value="UniProtKB-KW"/>
</dbReference>
<dbReference type="EC" id="3.4.19.12" evidence="2"/>
<evidence type="ECO:0000256" key="3">
    <source>
        <dbReference type="ARBA" id="ARBA00022670"/>
    </source>
</evidence>
<dbReference type="AlphaFoldDB" id="A0AAU9JUC9"/>
<dbReference type="GO" id="GO:0004843">
    <property type="term" value="F:cysteine-type deubiquitinase activity"/>
    <property type="evidence" value="ECO:0007669"/>
    <property type="project" value="UniProtKB-EC"/>
</dbReference>
<comment type="caution">
    <text evidence="7">The sequence shown here is derived from an EMBL/GenBank/DDBJ whole genome shotgun (WGS) entry which is preliminary data.</text>
</comment>
<keyword evidence="8" id="KW-1185">Reference proteome</keyword>
<dbReference type="SUPFAM" id="SSF54001">
    <property type="entry name" value="Cysteine proteinases"/>
    <property type="match status" value="1"/>
</dbReference>
<comment type="catalytic activity">
    <reaction evidence="1">
        <text>Thiol-dependent hydrolysis of ester, thioester, amide, peptide and isopeptide bonds formed by the C-terminal Gly of ubiquitin (a 76-residue protein attached to proteins as an intracellular targeting signal).</text>
        <dbReference type="EC" id="3.4.19.12"/>
    </reaction>
</comment>
<dbReference type="PANTHER" id="PTHR12931:SF15">
    <property type="entry name" value="UBIQUITIN THIOESTERASE OTUBAIN-LIKE"/>
    <property type="match status" value="1"/>
</dbReference>
<dbReference type="Gene3D" id="3.30.200.60">
    <property type="entry name" value="Peptidase C65 Otubain, subdomain 1"/>
    <property type="match status" value="1"/>
</dbReference>
<proteinExistence type="predicted"/>
<dbReference type="InterPro" id="IPR038765">
    <property type="entry name" value="Papain-like_cys_pep_sf"/>
</dbReference>
<sequence>MGQICSIEEPGLRPQPLHGKALSERVAKLEDRRDTTESDFIILNQSSIKDVSPDDRNSLAKSWSVLSSRSTLYSENALEDRKSTSLGNEIGQANDARSQAQSLHPNKIFSCALDFEEYPETVSKFWIPIEKMTEIGKFNKTFVQNVKQIKEKGFGAWRKSRGDGNCYYRAVFLMYLENLFSFRYDYTETLWNLINFLENMDYEIPFTDFLDNKLKFIAYMKILMKVKESSYTDAFVEFKRVAQVRDFDLAMIATARLLAAYKIASNDPSIAPFIFEDQEMMIMQILTMGEEAEGIALLTLPISLGIQVIQYNFFDKVVEQKFPEENDSNFSPIFIIRRGGHYDILCKKSDLEAQNYDLKTGTYLLPL</sequence>
<name>A0AAU9JUC9_9CILI</name>
<dbReference type="GO" id="GO:0071108">
    <property type="term" value="P:protein K48-linked deubiquitination"/>
    <property type="evidence" value="ECO:0007669"/>
    <property type="project" value="TreeGrafter"/>
</dbReference>
<accession>A0AAU9JUC9</accession>
<organism evidence="7 8">
    <name type="scientific">Blepharisma stoltei</name>
    <dbReference type="NCBI Taxonomy" id="1481888"/>
    <lineage>
        <taxon>Eukaryota</taxon>
        <taxon>Sar</taxon>
        <taxon>Alveolata</taxon>
        <taxon>Ciliophora</taxon>
        <taxon>Postciliodesmatophora</taxon>
        <taxon>Heterotrichea</taxon>
        <taxon>Heterotrichida</taxon>
        <taxon>Blepharismidae</taxon>
        <taxon>Blepharisma</taxon>
    </lineage>
</organism>
<keyword evidence="4" id="KW-0833">Ubl conjugation pathway</keyword>
<dbReference type="GO" id="GO:0005634">
    <property type="term" value="C:nucleus"/>
    <property type="evidence" value="ECO:0007669"/>
    <property type="project" value="TreeGrafter"/>
</dbReference>
<keyword evidence="6" id="KW-0788">Thiol protease</keyword>
<dbReference type="EMBL" id="CAJZBQ010000038">
    <property type="protein sequence ID" value="CAG9325321.1"/>
    <property type="molecule type" value="Genomic_DNA"/>
</dbReference>
<dbReference type="Proteomes" id="UP001162131">
    <property type="component" value="Unassembled WGS sequence"/>
</dbReference>
<dbReference type="PANTHER" id="PTHR12931">
    <property type="entry name" value="UBIQUITIN THIOLESTERASE PROTEIN OTUB"/>
    <property type="match status" value="1"/>
</dbReference>
<dbReference type="InterPro" id="IPR042468">
    <property type="entry name" value="Peptidase_C65_otubain_sub1"/>
</dbReference>
<evidence type="ECO:0000256" key="5">
    <source>
        <dbReference type="ARBA" id="ARBA00022801"/>
    </source>
</evidence>
<evidence type="ECO:0000256" key="6">
    <source>
        <dbReference type="ARBA" id="ARBA00022807"/>
    </source>
</evidence>
<dbReference type="Gene3D" id="1.20.1300.20">
    <property type="entry name" value="Peptidase C65 Otubain, subdomain 2"/>
    <property type="match status" value="1"/>
</dbReference>
<evidence type="ECO:0000256" key="1">
    <source>
        <dbReference type="ARBA" id="ARBA00000707"/>
    </source>
</evidence>
<keyword evidence="3" id="KW-0645">Protease</keyword>
<keyword evidence="5" id="KW-0378">Hydrolase</keyword>
<dbReference type="InterPro" id="IPR042467">
    <property type="entry name" value="Peptidase_C65_otubain_sub2"/>
</dbReference>